<dbReference type="Pfam" id="PF00696">
    <property type="entry name" value="AA_kinase"/>
    <property type="match status" value="1"/>
</dbReference>
<dbReference type="InterPro" id="IPR001048">
    <property type="entry name" value="Asp/Glu/Uridylate_kinase"/>
</dbReference>
<name>A0A7C9VBQ9_9HYPH</name>
<comment type="caution">
    <text evidence="3">The sequence shown here is derived from an EMBL/GenBank/DDBJ whole genome shotgun (WGS) entry which is preliminary data.</text>
</comment>
<dbReference type="Gene3D" id="3.40.1160.10">
    <property type="entry name" value="Acetylglutamate kinase-like"/>
    <property type="match status" value="1"/>
</dbReference>
<proteinExistence type="predicted"/>
<organism evidence="3 4">
    <name type="scientific">Mesorhizobium zhangyense</name>
    <dbReference type="NCBI Taxonomy" id="1776730"/>
    <lineage>
        <taxon>Bacteria</taxon>
        <taxon>Pseudomonadati</taxon>
        <taxon>Pseudomonadota</taxon>
        <taxon>Alphaproteobacteria</taxon>
        <taxon>Hyphomicrobiales</taxon>
        <taxon>Phyllobacteriaceae</taxon>
        <taxon>Mesorhizobium</taxon>
    </lineage>
</organism>
<dbReference type="EMBL" id="JAAKZG010000003">
    <property type="protein sequence ID" value="NGN41290.1"/>
    <property type="molecule type" value="Genomic_DNA"/>
</dbReference>
<feature type="transmembrane region" description="Helical" evidence="1">
    <location>
        <begin position="21"/>
        <end position="38"/>
    </location>
</feature>
<dbReference type="SUPFAM" id="SSF53633">
    <property type="entry name" value="Carbamate kinase-like"/>
    <property type="match status" value="1"/>
</dbReference>
<dbReference type="AlphaFoldDB" id="A0A7C9VBQ9"/>
<dbReference type="InterPro" id="IPR036393">
    <property type="entry name" value="AceGlu_kinase-like_sf"/>
</dbReference>
<accession>A0A7C9VBQ9</accession>
<feature type="domain" description="Aspartate/glutamate/uridylate kinase" evidence="2">
    <location>
        <begin position="2"/>
        <end position="144"/>
    </location>
</feature>
<protein>
    <submittedName>
        <fullName evidence="3">Dihydroneopterin aldolase</fullName>
    </submittedName>
</protein>
<dbReference type="Proteomes" id="UP000481252">
    <property type="component" value="Unassembled WGS sequence"/>
</dbReference>
<gene>
    <name evidence="3" type="ORF">G6N74_09455</name>
</gene>
<keyword evidence="1" id="KW-0472">Membrane</keyword>
<dbReference type="RefSeq" id="WP_165116594.1">
    <property type="nucleotide sequence ID" value="NZ_JAAKZG010000003.1"/>
</dbReference>
<evidence type="ECO:0000313" key="3">
    <source>
        <dbReference type="EMBL" id="NGN41290.1"/>
    </source>
</evidence>
<evidence type="ECO:0000259" key="2">
    <source>
        <dbReference type="Pfam" id="PF00696"/>
    </source>
</evidence>
<sequence length="212" mass="22923">MKRTVVKLGGSTAYHAEMREWIFALAIADLPLVVVPGGGPFADQVRDAQKQMRFSDQAAHFMAILAMDQMGLAIVEMHDRLVPTRTFEEIDAALERREIPVWLPSQVCFSATEIPQSWDMTSDSLAAWLAGKMGAEALLLIKQTNAFDENSQLLNLVANGIVDPLLPAMLKLGTDFFVGGPDALAAARERFAAGAMPGVRIGAERSLARGAA</sequence>
<keyword evidence="1" id="KW-1133">Transmembrane helix</keyword>
<evidence type="ECO:0000313" key="4">
    <source>
        <dbReference type="Proteomes" id="UP000481252"/>
    </source>
</evidence>
<reference evidence="3 4" key="1">
    <citation type="submission" date="2020-02" db="EMBL/GenBank/DDBJ databases">
        <title>Genome sequence of the type strain CGMCC 1.15528 of Mesorhizobium zhangyense.</title>
        <authorList>
            <person name="Gao J."/>
            <person name="Sun J."/>
        </authorList>
    </citation>
    <scope>NUCLEOTIDE SEQUENCE [LARGE SCALE GENOMIC DNA]</scope>
    <source>
        <strain evidence="3 4">CGMCC 1.15528</strain>
    </source>
</reference>
<keyword evidence="4" id="KW-1185">Reference proteome</keyword>
<evidence type="ECO:0000256" key="1">
    <source>
        <dbReference type="SAM" id="Phobius"/>
    </source>
</evidence>
<keyword evidence="1" id="KW-0812">Transmembrane</keyword>